<evidence type="ECO:0000256" key="3">
    <source>
        <dbReference type="ARBA" id="ARBA00022679"/>
    </source>
</evidence>
<feature type="binding site" evidence="6">
    <location>
        <begin position="226"/>
        <end position="227"/>
    </location>
    <ligand>
        <name>S-adenosyl-L-methionine</name>
        <dbReference type="ChEBI" id="CHEBI:59789"/>
    </ligand>
</feature>
<accession>A0A511XLT9</accession>
<evidence type="ECO:0000256" key="5">
    <source>
        <dbReference type="PIRNR" id="PIRNR000410"/>
    </source>
</evidence>
<dbReference type="InterPro" id="IPR022641">
    <property type="entry name" value="CheR_N"/>
</dbReference>
<dbReference type="GO" id="GO:0032259">
    <property type="term" value="P:methylation"/>
    <property type="evidence" value="ECO:0007669"/>
    <property type="project" value="UniProtKB-KW"/>
</dbReference>
<reference evidence="8 9" key="1">
    <citation type="submission" date="2019-07" db="EMBL/GenBank/DDBJ databases">
        <title>Whole genome shotgun sequence of Acetobacter oeni NBRC 105207.</title>
        <authorList>
            <person name="Hosoyama A."/>
            <person name="Uohara A."/>
            <person name="Ohji S."/>
            <person name="Ichikawa N."/>
        </authorList>
    </citation>
    <scope>NUCLEOTIDE SEQUENCE [LARGE SCALE GENOMIC DNA]</scope>
    <source>
        <strain evidence="8 9">NBRC 105207</strain>
    </source>
</reference>
<dbReference type="InterPro" id="IPR050903">
    <property type="entry name" value="Bact_Chemotaxis_MeTrfase"/>
</dbReference>
<dbReference type="PROSITE" id="PS50123">
    <property type="entry name" value="CHER"/>
    <property type="match status" value="1"/>
</dbReference>
<dbReference type="OrthoDB" id="9816309at2"/>
<dbReference type="SUPFAM" id="SSF53335">
    <property type="entry name" value="S-adenosyl-L-methionine-dependent methyltransferases"/>
    <property type="match status" value="1"/>
</dbReference>
<feature type="binding site" evidence="6">
    <location>
        <position position="87"/>
    </location>
    <ligand>
        <name>S-adenosyl-L-methionine</name>
        <dbReference type="ChEBI" id="CHEBI:59789"/>
    </ligand>
</feature>
<evidence type="ECO:0000256" key="1">
    <source>
        <dbReference type="ARBA" id="ARBA00001541"/>
    </source>
</evidence>
<protein>
    <recommendedName>
        <fullName evidence="5">Chemotaxis protein methyltransferase</fullName>
        <ecNumber evidence="5">2.1.1.80</ecNumber>
    </recommendedName>
</protein>
<dbReference type="EMBL" id="BJYG01000029">
    <property type="protein sequence ID" value="GEN63909.1"/>
    <property type="molecule type" value="Genomic_DNA"/>
</dbReference>
<dbReference type="GO" id="GO:0008983">
    <property type="term" value="F:protein-glutamate O-methyltransferase activity"/>
    <property type="evidence" value="ECO:0007669"/>
    <property type="project" value="UniProtKB-EC"/>
</dbReference>
<dbReference type="RefSeq" id="WP_146889348.1">
    <property type="nucleotide sequence ID" value="NZ_BJYG01000029.1"/>
</dbReference>
<dbReference type="PANTHER" id="PTHR24422">
    <property type="entry name" value="CHEMOTAXIS PROTEIN METHYLTRANSFERASE"/>
    <property type="match status" value="1"/>
</dbReference>
<dbReference type="PANTHER" id="PTHR24422:SF19">
    <property type="entry name" value="CHEMOTAXIS PROTEIN METHYLTRANSFERASE"/>
    <property type="match status" value="1"/>
</dbReference>
<keyword evidence="9" id="KW-1185">Reference proteome</keyword>
<evidence type="ECO:0000256" key="4">
    <source>
        <dbReference type="ARBA" id="ARBA00022691"/>
    </source>
</evidence>
<dbReference type="InterPro" id="IPR036804">
    <property type="entry name" value="CheR_N_sf"/>
</dbReference>
<feature type="domain" description="CheR-type methyltransferase" evidence="7">
    <location>
        <begin position="8"/>
        <end position="283"/>
    </location>
</feature>
<keyword evidence="2 5" id="KW-0489">Methyltransferase</keyword>
<evidence type="ECO:0000313" key="8">
    <source>
        <dbReference type="EMBL" id="GEN63909.1"/>
    </source>
</evidence>
<feature type="binding site" evidence="6">
    <location>
        <position position="91"/>
    </location>
    <ligand>
        <name>S-adenosyl-L-methionine</name>
        <dbReference type="ChEBI" id="CHEBI:59789"/>
    </ligand>
</feature>
<dbReference type="Gene3D" id="3.40.50.150">
    <property type="entry name" value="Vaccinia Virus protein VP39"/>
    <property type="match status" value="1"/>
</dbReference>
<keyword evidence="3 5" id="KW-0808">Transferase</keyword>
<dbReference type="Pfam" id="PF01739">
    <property type="entry name" value="CheR"/>
    <property type="match status" value="1"/>
</dbReference>
<dbReference type="SMART" id="SM00138">
    <property type="entry name" value="MeTrc"/>
    <property type="match status" value="1"/>
</dbReference>
<proteinExistence type="predicted"/>
<dbReference type="InterPro" id="IPR026024">
    <property type="entry name" value="Chemotaxis_MeTrfase_CheR"/>
</dbReference>
<comment type="function">
    <text evidence="5">Methylation of the membrane-bound methyl-accepting chemotaxis proteins (MCP) to form gamma-glutamyl methyl ester residues in MCP.</text>
</comment>
<evidence type="ECO:0000313" key="9">
    <source>
        <dbReference type="Proteomes" id="UP000321746"/>
    </source>
</evidence>
<name>A0A511XLT9_9PROT</name>
<feature type="binding site" evidence="6">
    <location>
        <position position="155"/>
    </location>
    <ligand>
        <name>S-adenosyl-L-methionine</name>
        <dbReference type="ChEBI" id="CHEBI:59789"/>
    </ligand>
</feature>
<evidence type="ECO:0000256" key="2">
    <source>
        <dbReference type="ARBA" id="ARBA00022603"/>
    </source>
</evidence>
<evidence type="ECO:0000256" key="6">
    <source>
        <dbReference type="PIRSR" id="PIRSR000410-1"/>
    </source>
</evidence>
<feature type="binding site" evidence="6">
    <location>
        <position position="85"/>
    </location>
    <ligand>
        <name>S-adenosyl-L-methionine</name>
        <dbReference type="ChEBI" id="CHEBI:59789"/>
    </ligand>
</feature>
<dbReference type="InterPro" id="IPR029063">
    <property type="entry name" value="SAM-dependent_MTases_sf"/>
</dbReference>
<feature type="binding site" evidence="6">
    <location>
        <begin position="209"/>
        <end position="210"/>
    </location>
    <ligand>
        <name>S-adenosyl-L-methionine</name>
        <dbReference type="ChEBI" id="CHEBI:59789"/>
    </ligand>
</feature>
<dbReference type="Proteomes" id="UP000321746">
    <property type="component" value="Unassembled WGS sequence"/>
</dbReference>
<dbReference type="Gene3D" id="1.10.155.10">
    <property type="entry name" value="Chemotaxis receptor methyltransferase CheR, N-terminal domain"/>
    <property type="match status" value="1"/>
</dbReference>
<dbReference type="PRINTS" id="PR00996">
    <property type="entry name" value="CHERMTFRASE"/>
</dbReference>
<dbReference type="AlphaFoldDB" id="A0A511XLT9"/>
<evidence type="ECO:0000259" key="7">
    <source>
        <dbReference type="PROSITE" id="PS50123"/>
    </source>
</evidence>
<dbReference type="Pfam" id="PF03705">
    <property type="entry name" value="CheR_N"/>
    <property type="match status" value="1"/>
</dbReference>
<dbReference type="InterPro" id="IPR022642">
    <property type="entry name" value="CheR_C"/>
</dbReference>
<dbReference type="SUPFAM" id="SSF47757">
    <property type="entry name" value="Chemotaxis receptor methyltransferase CheR, N-terminal domain"/>
    <property type="match status" value="1"/>
</dbReference>
<keyword evidence="4 5" id="KW-0949">S-adenosyl-L-methionine</keyword>
<comment type="caution">
    <text evidence="8">The sequence shown here is derived from an EMBL/GenBank/DDBJ whole genome shotgun (WGS) entry which is preliminary data.</text>
</comment>
<dbReference type="EC" id="2.1.1.80" evidence="5"/>
<dbReference type="PIRSF" id="PIRSF000410">
    <property type="entry name" value="CheR"/>
    <property type="match status" value="1"/>
</dbReference>
<comment type="catalytic activity">
    <reaction evidence="1 5">
        <text>L-glutamyl-[protein] + S-adenosyl-L-methionine = [protein]-L-glutamate 5-O-methyl ester + S-adenosyl-L-homocysteine</text>
        <dbReference type="Rhea" id="RHEA:24452"/>
        <dbReference type="Rhea" id="RHEA-COMP:10208"/>
        <dbReference type="Rhea" id="RHEA-COMP:10311"/>
        <dbReference type="ChEBI" id="CHEBI:29973"/>
        <dbReference type="ChEBI" id="CHEBI:57856"/>
        <dbReference type="ChEBI" id="CHEBI:59789"/>
        <dbReference type="ChEBI" id="CHEBI:82795"/>
        <dbReference type="EC" id="2.1.1.80"/>
    </reaction>
</comment>
<sequence>MTLASALVRSGEFPYTDEDFKKIKEIVYKHCGIFLGETKKSLVYSRVARRIRECGLSDFRGYISYVTGAGKDTELPKMIDAITTNVTNFYREKHHFEHLSQVVLPDAMAMAKNGEKIRFWSSACSSGQEAYSIAACVMDNFPDAVNYDIKILATDINIDVIKRGNEGLYSAEECRDLSDAIKNKWMTETEEGFRFHKSLKRLVTFRRLNLLESWPMTIPFSAIFCRNVAIYFDRETQDKLWLRLAGQLRPGGYLYIGHSEKIPKELISSLHPCNTPTTYRKDA</sequence>
<feature type="binding site" evidence="6">
    <location>
        <position position="129"/>
    </location>
    <ligand>
        <name>S-adenosyl-L-methionine</name>
        <dbReference type="ChEBI" id="CHEBI:59789"/>
    </ligand>
</feature>
<gene>
    <name evidence="8" type="primary">cheR</name>
    <name evidence="8" type="ORF">AOE01nite_21330</name>
</gene>
<dbReference type="InterPro" id="IPR000780">
    <property type="entry name" value="CheR_MeTrfase"/>
</dbReference>
<organism evidence="8 9">
    <name type="scientific">Acetobacter oeni</name>
    <dbReference type="NCBI Taxonomy" id="304077"/>
    <lineage>
        <taxon>Bacteria</taxon>
        <taxon>Pseudomonadati</taxon>
        <taxon>Pseudomonadota</taxon>
        <taxon>Alphaproteobacteria</taxon>
        <taxon>Acetobacterales</taxon>
        <taxon>Acetobacteraceae</taxon>
        <taxon>Acetobacter</taxon>
    </lineage>
</organism>